<evidence type="ECO:0000256" key="1">
    <source>
        <dbReference type="ARBA" id="ARBA00022546"/>
    </source>
</evidence>
<evidence type="ECO:0000313" key="6">
    <source>
        <dbReference type="Proteomes" id="UP000000437"/>
    </source>
</evidence>
<dbReference type="Pfam" id="PF02140">
    <property type="entry name" value="SUEL_Lectin"/>
    <property type="match status" value="1"/>
</dbReference>
<keyword evidence="2" id="KW-0430">Lectin</keyword>
<accession>A0AB13A981</accession>
<protein>
    <submittedName>
        <fullName evidence="7">Similar to Latrophilin-2 precursor (Calcium-independent alpha-latrotoxin receptor 2) (Latrophilin homolog 1) (Lectomedin-1)</fullName>
    </submittedName>
</protein>
<dbReference type="Gene3D" id="2.60.120.740">
    <property type="match status" value="2"/>
</dbReference>
<dbReference type="Proteomes" id="UP000000437">
    <property type="component" value="Chromosome 9"/>
</dbReference>
<dbReference type="FunFam" id="2.60.120.740:FF:000003">
    <property type="entry name" value="Protein eva-1 homolog C"/>
    <property type="match status" value="1"/>
</dbReference>
<evidence type="ECO:0000256" key="2">
    <source>
        <dbReference type="ARBA" id="ARBA00022734"/>
    </source>
</evidence>
<dbReference type="GO" id="GO:0030246">
    <property type="term" value="F:carbohydrate binding"/>
    <property type="evidence" value="ECO:0007669"/>
    <property type="project" value="UniProtKB-KW"/>
</dbReference>
<dbReference type="InterPro" id="IPR043159">
    <property type="entry name" value="Lectin_gal-bd_sf"/>
</dbReference>
<keyword evidence="6" id="KW-1185">Reference proteome</keyword>
<evidence type="ECO:0000256" key="4">
    <source>
        <dbReference type="SAM" id="SignalP"/>
    </source>
</evidence>
<feature type="domain" description="SUEL-type lectin" evidence="5">
    <location>
        <begin position="134"/>
        <end position="223"/>
    </location>
</feature>
<evidence type="ECO:0000259" key="5">
    <source>
        <dbReference type="PROSITE" id="PS50228"/>
    </source>
</evidence>
<dbReference type="RefSeq" id="NP_001410269.1">
    <property type="nucleotide sequence ID" value="NM_001423340.1"/>
</dbReference>
<keyword evidence="8" id="KW-1267">Proteomics identification</keyword>
<feature type="signal peptide" evidence="4">
    <location>
        <begin position="1"/>
        <end position="20"/>
    </location>
</feature>
<organism evidence="6 7">
    <name type="scientific">Danio rerio</name>
    <name type="common">Zebrafish</name>
    <name type="synonym">Brachydanio rerio</name>
    <dbReference type="NCBI Taxonomy" id="7955"/>
    <lineage>
        <taxon>Eukaryota</taxon>
        <taxon>Metazoa</taxon>
        <taxon>Chordata</taxon>
        <taxon>Craniata</taxon>
        <taxon>Vertebrata</taxon>
        <taxon>Euteleostomi</taxon>
        <taxon>Actinopterygii</taxon>
        <taxon>Neopterygii</taxon>
        <taxon>Teleostei</taxon>
        <taxon>Ostariophysi</taxon>
        <taxon>Cypriniformes</taxon>
        <taxon>Danionidae</taxon>
        <taxon>Danioninae</taxon>
        <taxon>Danio</taxon>
    </lineage>
</organism>
<feature type="chain" id="PRO_5043058469" evidence="4">
    <location>
        <begin position="21"/>
        <end position="227"/>
    </location>
</feature>
<dbReference type="PANTHER" id="PTHR46780">
    <property type="entry name" value="PROTEIN EVA-1"/>
    <property type="match status" value="1"/>
</dbReference>
<keyword evidence="7" id="KW-0675">Receptor</keyword>
<evidence type="ECO:0000313" key="7">
    <source>
        <dbReference type="RefSeq" id="NP_001410269.1"/>
    </source>
</evidence>
<proteinExistence type="evidence at protein level"/>
<dbReference type="AlphaFoldDB" id="A0AB13A981"/>
<keyword evidence="3" id="KW-0677">Repeat</keyword>
<keyword evidence="4" id="KW-0732">Signal</keyword>
<dbReference type="KEGG" id="dre:794813"/>
<dbReference type="GeneID" id="794813"/>
<evidence type="ECO:0000256" key="3">
    <source>
        <dbReference type="ARBA" id="ARBA00022737"/>
    </source>
</evidence>
<sequence length="227" mass="25329">MGFLSVVVALVLMNCGLLMSVSVFDSIQDTQESDYDNTVITCKDSDLRLRCGVGVIFIKSARFGHRTTRICGPAKPRVRMDPARCLPDIPLVPKGCNGRAECVIKKESISRPDHCVFTHYTTNYICVPAKTIEICEGDNGVLECEHGKIKILSANYGRTDYTTCLRRRPFGRRLNTECFLQNSLELVSERCDGKYCSLTASNDVFSDPCLGTRKYLQVTYSCPANED</sequence>
<gene>
    <name evidence="7" type="primary">si:dkey-90l23.1</name>
    <name evidence="7" type="synonym">fa19g10</name>
    <name evidence="7" type="synonym">wu:fa19g10</name>
</gene>
<evidence type="ECO:0007829" key="8">
    <source>
        <dbReference type="PeptideAtlas" id="A0AB13A981"/>
    </source>
</evidence>
<dbReference type="CDD" id="cd22836">
    <property type="entry name" value="Gal_Rha_Lectin_RBL_rpt2"/>
    <property type="match status" value="1"/>
</dbReference>
<dbReference type="InterPro" id="IPR000922">
    <property type="entry name" value="Lectin_gal-bd_dom"/>
</dbReference>
<keyword evidence="1" id="KW-0348">Hemagglutinin</keyword>
<dbReference type="PROSITE" id="PS50228">
    <property type="entry name" value="SUEL_LECTIN"/>
    <property type="match status" value="1"/>
</dbReference>
<reference evidence="7" key="1">
    <citation type="journal article" date="2016" name="BMC Genomics">
        <title>Gene evolution and gene expression after whole genome duplication in fish: the PhyloFish database.</title>
        <authorList>
            <person name="Pasquier J."/>
            <person name="Cabau C."/>
            <person name="Nguyen T."/>
            <person name="Jouanno E."/>
            <person name="Severac D."/>
            <person name="Braasch I."/>
            <person name="Journot L."/>
            <person name="Pontarotti P."/>
            <person name="Klopp C."/>
            <person name="Postlethwait J.H."/>
            <person name="Guiguen Y."/>
            <person name="Bobe J."/>
        </authorList>
    </citation>
    <scope>NUCLEOTIDE SEQUENCE</scope>
    <source>
        <strain evidence="7">Tuebingen</strain>
    </source>
</reference>
<reference evidence="7" key="2">
    <citation type="submission" date="2025-08" db="UniProtKB">
        <authorList>
            <consortium name="RefSeq"/>
        </authorList>
    </citation>
    <scope>IDENTIFICATION</scope>
    <source>
        <strain evidence="7">Tuebingen</strain>
    </source>
</reference>
<name>A0AB13A981_DANRE</name>